<dbReference type="PANTHER" id="PTHR43442">
    <property type="entry name" value="GLUCONOKINASE-RELATED"/>
    <property type="match status" value="1"/>
</dbReference>
<keyword evidence="3 8" id="KW-0808">Transferase</keyword>
<keyword evidence="5 8" id="KW-0418">Kinase</keyword>
<dbReference type="GO" id="GO:0005737">
    <property type="term" value="C:cytoplasm"/>
    <property type="evidence" value="ECO:0007669"/>
    <property type="project" value="TreeGrafter"/>
</dbReference>
<comment type="pathway">
    <text evidence="1 8">Carbohydrate acid metabolism; D-gluconate degradation.</text>
</comment>
<dbReference type="OrthoDB" id="275177at2759"/>
<comment type="caution">
    <text evidence="9">The sequence shown here is derived from an EMBL/GenBank/DDBJ whole genome shotgun (WGS) entry which is preliminary data.</text>
</comment>
<evidence type="ECO:0000313" key="10">
    <source>
        <dbReference type="Proteomes" id="UP000036403"/>
    </source>
</evidence>
<dbReference type="AlphaFoldDB" id="A0A0J7K8M7"/>
<keyword evidence="10" id="KW-1185">Reference proteome</keyword>
<comment type="catalytic activity">
    <reaction evidence="7 8">
        <text>D-gluconate + ATP = 6-phospho-D-gluconate + ADP + H(+)</text>
        <dbReference type="Rhea" id="RHEA:19433"/>
        <dbReference type="ChEBI" id="CHEBI:15378"/>
        <dbReference type="ChEBI" id="CHEBI:18391"/>
        <dbReference type="ChEBI" id="CHEBI:30616"/>
        <dbReference type="ChEBI" id="CHEBI:58759"/>
        <dbReference type="ChEBI" id="CHEBI:456216"/>
        <dbReference type="EC" id="2.7.1.12"/>
    </reaction>
</comment>
<feature type="non-terminal residue" evidence="9">
    <location>
        <position position="167"/>
    </location>
</feature>
<dbReference type="GO" id="GO:0005524">
    <property type="term" value="F:ATP binding"/>
    <property type="evidence" value="ECO:0007669"/>
    <property type="project" value="UniProtKB-KW"/>
</dbReference>
<dbReference type="Proteomes" id="UP000036403">
    <property type="component" value="Unassembled WGS sequence"/>
</dbReference>
<evidence type="ECO:0000256" key="2">
    <source>
        <dbReference type="ARBA" id="ARBA00008420"/>
    </source>
</evidence>
<evidence type="ECO:0000313" key="9">
    <source>
        <dbReference type="EMBL" id="KMQ86639.1"/>
    </source>
</evidence>
<dbReference type="Pfam" id="PF13671">
    <property type="entry name" value="AAA_33"/>
    <property type="match status" value="1"/>
</dbReference>
<sequence length="167" mass="18765">MVVMGVCGTGKSCVAAAVAGRLGLEFKEGDDLHPQSNVDKMASGHPLTDEDRIPWLRKCREWLREEAQHKKGAILTCSALKKKYRERLACGLPVRFIYLKTSQEELEKRLANRKGHFMKPGMLKSQLETLEEPTADEPVITVDANASLNEIVDHVIAELKKLPYPQR</sequence>
<proteinExistence type="inferred from homology"/>
<evidence type="ECO:0000256" key="4">
    <source>
        <dbReference type="ARBA" id="ARBA00022741"/>
    </source>
</evidence>
<dbReference type="InterPro" id="IPR006001">
    <property type="entry name" value="Therm_gnt_kin"/>
</dbReference>
<evidence type="ECO:0000256" key="7">
    <source>
        <dbReference type="ARBA" id="ARBA00048090"/>
    </source>
</evidence>
<dbReference type="PANTHER" id="PTHR43442:SF3">
    <property type="entry name" value="GLUCONOKINASE-RELATED"/>
    <property type="match status" value="1"/>
</dbReference>
<dbReference type="Gene3D" id="3.40.50.300">
    <property type="entry name" value="P-loop containing nucleotide triphosphate hydrolases"/>
    <property type="match status" value="1"/>
</dbReference>
<dbReference type="GO" id="GO:0046316">
    <property type="term" value="F:gluconokinase activity"/>
    <property type="evidence" value="ECO:0007669"/>
    <property type="project" value="UniProtKB-EC"/>
</dbReference>
<dbReference type="UniPathway" id="UPA00792"/>
<dbReference type="PaxDb" id="67767-A0A0J7K8M7"/>
<dbReference type="NCBIfam" id="TIGR01313">
    <property type="entry name" value="therm_gnt_kin"/>
    <property type="match status" value="1"/>
</dbReference>
<dbReference type="STRING" id="67767.A0A0J7K8M7"/>
<name>A0A0J7K8M7_LASNI</name>
<evidence type="ECO:0000256" key="3">
    <source>
        <dbReference type="ARBA" id="ARBA00022679"/>
    </source>
</evidence>
<evidence type="ECO:0000256" key="8">
    <source>
        <dbReference type="RuleBase" id="RU363066"/>
    </source>
</evidence>
<comment type="similarity">
    <text evidence="2 8">Belongs to the gluconokinase GntK/GntV family.</text>
</comment>
<dbReference type="CDD" id="cd02021">
    <property type="entry name" value="GntK"/>
    <property type="match status" value="1"/>
</dbReference>
<organism evidence="9 10">
    <name type="scientific">Lasius niger</name>
    <name type="common">Black garden ant</name>
    <dbReference type="NCBI Taxonomy" id="67767"/>
    <lineage>
        <taxon>Eukaryota</taxon>
        <taxon>Metazoa</taxon>
        <taxon>Ecdysozoa</taxon>
        <taxon>Arthropoda</taxon>
        <taxon>Hexapoda</taxon>
        <taxon>Insecta</taxon>
        <taxon>Pterygota</taxon>
        <taxon>Neoptera</taxon>
        <taxon>Endopterygota</taxon>
        <taxon>Hymenoptera</taxon>
        <taxon>Apocrita</taxon>
        <taxon>Aculeata</taxon>
        <taxon>Formicoidea</taxon>
        <taxon>Formicidae</taxon>
        <taxon>Formicinae</taxon>
        <taxon>Lasius</taxon>
        <taxon>Lasius</taxon>
    </lineage>
</organism>
<evidence type="ECO:0000256" key="5">
    <source>
        <dbReference type="ARBA" id="ARBA00022777"/>
    </source>
</evidence>
<dbReference type="EC" id="2.7.1.12" evidence="8"/>
<protein>
    <recommendedName>
        <fullName evidence="8">Gluconokinase</fullName>
        <ecNumber evidence="8">2.7.1.12</ecNumber>
    </recommendedName>
</protein>
<evidence type="ECO:0000256" key="1">
    <source>
        <dbReference type="ARBA" id="ARBA00004875"/>
    </source>
</evidence>
<keyword evidence="6 8" id="KW-0067">ATP-binding</keyword>
<evidence type="ECO:0000256" key="6">
    <source>
        <dbReference type="ARBA" id="ARBA00022840"/>
    </source>
</evidence>
<gene>
    <name evidence="9" type="ORF">RF55_14322</name>
</gene>
<dbReference type="EMBL" id="LBMM01011769">
    <property type="protein sequence ID" value="KMQ86639.1"/>
    <property type="molecule type" value="Genomic_DNA"/>
</dbReference>
<accession>A0A0J7K8M7</accession>
<dbReference type="FunFam" id="3.40.50.300:FF:000522">
    <property type="entry name" value="Gluconokinase"/>
    <property type="match status" value="1"/>
</dbReference>
<keyword evidence="4 8" id="KW-0547">Nucleotide-binding</keyword>
<dbReference type="GO" id="GO:0005975">
    <property type="term" value="P:carbohydrate metabolic process"/>
    <property type="evidence" value="ECO:0007669"/>
    <property type="project" value="InterPro"/>
</dbReference>
<dbReference type="InterPro" id="IPR027417">
    <property type="entry name" value="P-loop_NTPase"/>
</dbReference>
<dbReference type="SUPFAM" id="SSF52540">
    <property type="entry name" value="P-loop containing nucleoside triphosphate hydrolases"/>
    <property type="match status" value="1"/>
</dbReference>
<reference evidence="9 10" key="1">
    <citation type="submission" date="2015-04" db="EMBL/GenBank/DDBJ databases">
        <title>Lasius niger genome sequencing.</title>
        <authorList>
            <person name="Konorov E.A."/>
            <person name="Nikitin M.A."/>
            <person name="Kirill M.V."/>
            <person name="Chang P."/>
        </authorList>
    </citation>
    <scope>NUCLEOTIDE SEQUENCE [LARGE SCALE GENOMIC DNA]</scope>
    <source>
        <tissue evidence="9">Whole</tissue>
    </source>
</reference>